<feature type="region of interest" description="Disordered" evidence="1">
    <location>
        <begin position="43"/>
        <end position="77"/>
    </location>
</feature>
<dbReference type="InterPro" id="IPR006311">
    <property type="entry name" value="TAT_signal"/>
</dbReference>
<keyword evidence="3" id="KW-1185">Reference proteome</keyword>
<accession>A0A927N264</accession>
<evidence type="ECO:0000313" key="3">
    <source>
        <dbReference type="Proteomes" id="UP000638648"/>
    </source>
</evidence>
<dbReference type="InterPro" id="IPR017853">
    <property type="entry name" value="GH"/>
</dbReference>
<name>A0A927N264_9ACTN</name>
<dbReference type="Proteomes" id="UP000638648">
    <property type="component" value="Unassembled WGS sequence"/>
</dbReference>
<dbReference type="PROSITE" id="PS51318">
    <property type="entry name" value="TAT"/>
    <property type="match status" value="1"/>
</dbReference>
<evidence type="ECO:0008006" key="4">
    <source>
        <dbReference type="Google" id="ProtNLM"/>
    </source>
</evidence>
<feature type="compositionally biased region" description="Polar residues" evidence="1">
    <location>
        <begin position="43"/>
        <end position="52"/>
    </location>
</feature>
<dbReference type="EMBL" id="JADBEM010000001">
    <property type="protein sequence ID" value="MBE1610679.1"/>
    <property type="molecule type" value="Genomic_DNA"/>
</dbReference>
<dbReference type="Gene3D" id="3.20.20.80">
    <property type="entry name" value="Glycosidases"/>
    <property type="match status" value="1"/>
</dbReference>
<dbReference type="SUPFAM" id="SSF51445">
    <property type="entry name" value="(Trans)glycosidases"/>
    <property type="match status" value="1"/>
</dbReference>
<dbReference type="AlphaFoldDB" id="A0A927N264"/>
<evidence type="ECO:0000313" key="2">
    <source>
        <dbReference type="EMBL" id="MBE1610679.1"/>
    </source>
</evidence>
<sequence length="474" mass="50702">MEPRPPGVPTHDVGESLGHSSLTRRGLMTLAGAGMALGALGESTAQAATQPRSEGGAAMPRTSGGASGADRASTVTPRILSGDRYPIGMWWPPHPFATNDARYREIAEAGFTFVLGGNYLNDVPISQWALAAAERAGLDFIPVDSELSVLTHTFDAGGAPDAPFMLSDAEAREGVRRALPRYPGPAFAGINLFDEPSSPKFATLAKYVAAMRELAPEALPYVNLLPSNDITYAREFVRVVAPSMVSFDRYPLLLGGDDPNWFDNLQDVRTVGLEAGIPYWVFIQSIKYAGHRMPTAAELRWQVGICLAYGYKGIQYFTYWTPDPARGEAFEPALVTVEGERTSLWYAAKDVNRALQAAGTQILPLTSQSVGVTAVPSPPAGLPAFVPDTWVQAATGAPVVIGQFAAEPDAATRTLIVTNYSHDAPAHATLTFGADVTRIELTELPGRRPPRTVSNPSRIRLAAGGFVVVRLTRG</sequence>
<protein>
    <recommendedName>
        <fullName evidence="4">Glycoside hydrolase family 42 N-terminal domain-containing protein</fullName>
    </recommendedName>
</protein>
<dbReference type="RefSeq" id="WP_192754012.1">
    <property type="nucleotide sequence ID" value="NZ_BAABJL010000095.1"/>
</dbReference>
<gene>
    <name evidence="2" type="ORF">HEB94_007527</name>
</gene>
<reference evidence="2" key="1">
    <citation type="submission" date="2020-10" db="EMBL/GenBank/DDBJ databases">
        <title>Sequencing the genomes of 1000 actinobacteria strains.</title>
        <authorList>
            <person name="Klenk H.-P."/>
        </authorList>
    </citation>
    <scope>NUCLEOTIDE SEQUENCE</scope>
    <source>
        <strain evidence="2">DSM 45354</strain>
    </source>
</reference>
<comment type="caution">
    <text evidence="2">The sequence shown here is derived from an EMBL/GenBank/DDBJ whole genome shotgun (WGS) entry which is preliminary data.</text>
</comment>
<organism evidence="2 3">
    <name type="scientific">Actinopolymorpha pittospori</name>
    <dbReference type="NCBI Taxonomy" id="648752"/>
    <lineage>
        <taxon>Bacteria</taxon>
        <taxon>Bacillati</taxon>
        <taxon>Actinomycetota</taxon>
        <taxon>Actinomycetes</taxon>
        <taxon>Propionibacteriales</taxon>
        <taxon>Actinopolymorphaceae</taxon>
        <taxon>Actinopolymorpha</taxon>
    </lineage>
</organism>
<proteinExistence type="predicted"/>
<evidence type="ECO:0000256" key="1">
    <source>
        <dbReference type="SAM" id="MobiDB-lite"/>
    </source>
</evidence>